<name>A0AA39ZM15_9PEZI</name>
<dbReference type="Gene3D" id="1.20.1440.170">
    <property type="entry name" value="Translation machinery-associated protein 16-like"/>
    <property type="match status" value="1"/>
</dbReference>
<organism evidence="3 4">
    <name type="scientific">Cercophora samala</name>
    <dbReference type="NCBI Taxonomy" id="330535"/>
    <lineage>
        <taxon>Eukaryota</taxon>
        <taxon>Fungi</taxon>
        <taxon>Dikarya</taxon>
        <taxon>Ascomycota</taxon>
        <taxon>Pezizomycotina</taxon>
        <taxon>Sordariomycetes</taxon>
        <taxon>Sordariomycetidae</taxon>
        <taxon>Sordariales</taxon>
        <taxon>Lasiosphaeriaceae</taxon>
        <taxon>Cercophora</taxon>
    </lineage>
</organism>
<evidence type="ECO:0000313" key="3">
    <source>
        <dbReference type="EMBL" id="KAK0673617.1"/>
    </source>
</evidence>
<proteinExistence type="inferred from homology"/>
<dbReference type="PANTHER" id="PTHR13349:SF2">
    <property type="entry name" value="TRANSLATION MACHINERY-ASSOCIATED PROTEIN 16"/>
    <property type="match status" value="1"/>
</dbReference>
<keyword evidence="4" id="KW-1185">Reference proteome</keyword>
<dbReference type="PANTHER" id="PTHR13349">
    <property type="entry name" value="TRANSLATION MACHINERY-ASSOCIATED PROTEIN 16"/>
    <property type="match status" value="1"/>
</dbReference>
<dbReference type="AlphaFoldDB" id="A0AA39ZM15"/>
<reference evidence="3" key="1">
    <citation type="submission" date="2023-06" db="EMBL/GenBank/DDBJ databases">
        <title>Genome-scale phylogeny and comparative genomics of the fungal order Sordariales.</title>
        <authorList>
            <consortium name="Lawrence Berkeley National Laboratory"/>
            <person name="Hensen N."/>
            <person name="Bonometti L."/>
            <person name="Westerberg I."/>
            <person name="Brannstrom I.O."/>
            <person name="Guillou S."/>
            <person name="Cros-Aarteil S."/>
            <person name="Calhoun S."/>
            <person name="Haridas S."/>
            <person name="Kuo A."/>
            <person name="Mondo S."/>
            <person name="Pangilinan J."/>
            <person name="Riley R."/>
            <person name="Labutti K."/>
            <person name="Andreopoulos B."/>
            <person name="Lipzen A."/>
            <person name="Chen C."/>
            <person name="Yanf M."/>
            <person name="Daum C."/>
            <person name="Ng V."/>
            <person name="Clum A."/>
            <person name="Steindorff A."/>
            <person name="Ohm R."/>
            <person name="Martin F."/>
            <person name="Silar P."/>
            <person name="Natvig D."/>
            <person name="Lalanne C."/>
            <person name="Gautier V."/>
            <person name="Ament-Velasquez S.L."/>
            <person name="Kruys A."/>
            <person name="Hutchinson M.I."/>
            <person name="Powell A.J."/>
            <person name="Barry K."/>
            <person name="Miller A.N."/>
            <person name="Grigoriev I.V."/>
            <person name="Debuchy R."/>
            <person name="Gladieux P."/>
            <person name="Thoren M.H."/>
            <person name="Johannesson H."/>
        </authorList>
    </citation>
    <scope>NUCLEOTIDE SEQUENCE</scope>
    <source>
        <strain evidence="3">CBS 307.81</strain>
    </source>
</reference>
<sequence>MAKTFEKERKRIAKKKGGKIEALHANSRNAKRLHTAVIRDDRLKALAAARKKQDKPLIRRTRFFLEAARENELKPLDEATIQAKILEFVQQHNEEYEELKKARRAGRPPSTREDLLKMAIAALETEHKNGFYLPDLSSEKNLEMLERWDGSNWAFLTNVTWVKISADGTTKPSSFPPQGL</sequence>
<dbReference type="Pfam" id="PF11176">
    <property type="entry name" value="Tma16"/>
    <property type="match status" value="1"/>
</dbReference>
<dbReference type="EMBL" id="JAULSY010000005">
    <property type="protein sequence ID" value="KAK0673617.1"/>
    <property type="molecule type" value="Genomic_DNA"/>
</dbReference>
<evidence type="ECO:0000256" key="2">
    <source>
        <dbReference type="SAM" id="MobiDB-lite"/>
    </source>
</evidence>
<dbReference type="InterPro" id="IPR038356">
    <property type="entry name" value="Tma16_sf"/>
</dbReference>
<comment type="similarity">
    <text evidence="1">Belongs to the TMA16 family.</text>
</comment>
<comment type="caution">
    <text evidence="3">The sequence shown here is derived from an EMBL/GenBank/DDBJ whole genome shotgun (WGS) entry which is preliminary data.</text>
</comment>
<evidence type="ECO:0000313" key="4">
    <source>
        <dbReference type="Proteomes" id="UP001174997"/>
    </source>
</evidence>
<gene>
    <name evidence="3" type="ORF">QBC41DRAFT_352508</name>
</gene>
<evidence type="ECO:0000256" key="1">
    <source>
        <dbReference type="ARBA" id="ARBA00034127"/>
    </source>
</evidence>
<dbReference type="GO" id="GO:0005634">
    <property type="term" value="C:nucleus"/>
    <property type="evidence" value="ECO:0007669"/>
    <property type="project" value="TreeGrafter"/>
</dbReference>
<dbReference type="InterPro" id="IPR021346">
    <property type="entry name" value="Tma16"/>
</dbReference>
<feature type="region of interest" description="Disordered" evidence="2">
    <location>
        <begin position="1"/>
        <end position="20"/>
    </location>
</feature>
<dbReference type="Proteomes" id="UP001174997">
    <property type="component" value="Unassembled WGS sequence"/>
</dbReference>
<protein>
    <submittedName>
        <fullName evidence="3">Translation machinery-associated protein 16</fullName>
    </submittedName>
</protein>
<accession>A0AA39ZM15</accession>